<organism evidence="1 2">
    <name type="scientific">Haliscomenobacter hydrossis (strain ATCC 27775 / DSM 1100 / LMG 10767 / O)</name>
    <dbReference type="NCBI Taxonomy" id="760192"/>
    <lineage>
        <taxon>Bacteria</taxon>
        <taxon>Pseudomonadati</taxon>
        <taxon>Bacteroidota</taxon>
        <taxon>Saprospiria</taxon>
        <taxon>Saprospirales</taxon>
        <taxon>Haliscomenobacteraceae</taxon>
        <taxon>Haliscomenobacter</taxon>
    </lineage>
</organism>
<dbReference type="KEGG" id="hhy:Halhy_3476"/>
<keyword evidence="2" id="KW-1185">Reference proteome</keyword>
<protein>
    <submittedName>
        <fullName evidence="1">Uncharacterized protein</fullName>
    </submittedName>
</protein>
<sequence>MNKKLDFNDLSREALNEMLEAVEYCISYRKKEHEQWADSTFPGCLGIPAAILLFSIADAIGSHYRHKEFKIRGKSKMQIMRNTAEHFFIFNSALYDNQLFSREEISVLYDIYRSKLTHNLGLPSFHFMELNTKSNKLLEEKQNAQDENYWVLNLYVFLSLTKKAVEGFLLQSEEIIGNSHVAKMDVGKNDLSIFGEIDEINRIHNSTSSDDYVSPSGTNYTIPPTKSNC</sequence>
<name>F4KWJ1_HALH1</name>
<dbReference type="Proteomes" id="UP000008461">
    <property type="component" value="Chromosome"/>
</dbReference>
<evidence type="ECO:0000313" key="1">
    <source>
        <dbReference type="EMBL" id="AEE51331.1"/>
    </source>
</evidence>
<accession>F4KWJ1</accession>
<dbReference type="AlphaFoldDB" id="F4KWJ1"/>
<dbReference type="RefSeq" id="WP_013765871.1">
    <property type="nucleotide sequence ID" value="NC_015510.1"/>
</dbReference>
<dbReference type="EMBL" id="CP002691">
    <property type="protein sequence ID" value="AEE51331.1"/>
    <property type="molecule type" value="Genomic_DNA"/>
</dbReference>
<dbReference type="OrthoDB" id="838634at2"/>
<proteinExistence type="predicted"/>
<dbReference type="HOGENOM" id="CLU_1208401_0_0_10"/>
<dbReference type="eggNOG" id="ENOG502ZST1">
    <property type="taxonomic scope" value="Bacteria"/>
</dbReference>
<reference key="2">
    <citation type="submission" date="2011-04" db="EMBL/GenBank/DDBJ databases">
        <title>Complete sequence of chromosome of Haliscomenobacter hydrossis DSM 1100.</title>
        <authorList>
            <consortium name="US DOE Joint Genome Institute (JGI-PGF)"/>
            <person name="Lucas S."/>
            <person name="Han J."/>
            <person name="Lapidus A."/>
            <person name="Bruce D."/>
            <person name="Goodwin L."/>
            <person name="Pitluck S."/>
            <person name="Peters L."/>
            <person name="Kyrpides N."/>
            <person name="Mavromatis K."/>
            <person name="Ivanova N."/>
            <person name="Ovchinnikova G."/>
            <person name="Pagani I."/>
            <person name="Daligault H."/>
            <person name="Detter J.C."/>
            <person name="Han C."/>
            <person name="Land M."/>
            <person name="Hauser L."/>
            <person name="Markowitz V."/>
            <person name="Cheng J.-F."/>
            <person name="Hugenholtz P."/>
            <person name="Woyke T."/>
            <person name="Wu D."/>
            <person name="Verbarg S."/>
            <person name="Frueling A."/>
            <person name="Brambilla E."/>
            <person name="Klenk H.-P."/>
            <person name="Eisen J.A."/>
        </authorList>
    </citation>
    <scope>NUCLEOTIDE SEQUENCE</scope>
    <source>
        <strain>DSM 1100</strain>
    </source>
</reference>
<reference evidence="1 2" key="1">
    <citation type="journal article" date="2011" name="Stand. Genomic Sci.">
        <title>Complete genome sequence of Haliscomenobacter hydrossis type strain (O).</title>
        <authorList>
            <consortium name="US DOE Joint Genome Institute (JGI-PGF)"/>
            <person name="Daligault H."/>
            <person name="Lapidus A."/>
            <person name="Zeytun A."/>
            <person name="Nolan M."/>
            <person name="Lucas S."/>
            <person name="Del Rio T.G."/>
            <person name="Tice H."/>
            <person name="Cheng J.F."/>
            <person name="Tapia R."/>
            <person name="Han C."/>
            <person name="Goodwin L."/>
            <person name="Pitluck S."/>
            <person name="Liolios K."/>
            <person name="Pagani I."/>
            <person name="Ivanova N."/>
            <person name="Huntemann M."/>
            <person name="Mavromatis K."/>
            <person name="Mikhailova N."/>
            <person name="Pati A."/>
            <person name="Chen A."/>
            <person name="Palaniappan K."/>
            <person name="Land M."/>
            <person name="Hauser L."/>
            <person name="Brambilla E.M."/>
            <person name="Rohde M."/>
            <person name="Verbarg S."/>
            <person name="Goker M."/>
            <person name="Bristow J."/>
            <person name="Eisen J.A."/>
            <person name="Markowitz V."/>
            <person name="Hugenholtz P."/>
            <person name="Kyrpides N.C."/>
            <person name="Klenk H.P."/>
            <person name="Woyke T."/>
        </authorList>
    </citation>
    <scope>NUCLEOTIDE SEQUENCE [LARGE SCALE GENOMIC DNA]</scope>
    <source>
        <strain evidence="2">ATCC 27775 / DSM 1100 / LMG 10767 / O</strain>
    </source>
</reference>
<evidence type="ECO:0000313" key="2">
    <source>
        <dbReference type="Proteomes" id="UP000008461"/>
    </source>
</evidence>
<gene>
    <name evidence="1" type="ordered locus">Halhy_3476</name>
</gene>
<dbReference type="STRING" id="760192.Halhy_3476"/>